<dbReference type="EMBL" id="CP031357">
    <property type="protein sequence ID" value="AXK41004.1"/>
    <property type="molecule type" value="Genomic_DNA"/>
</dbReference>
<evidence type="ECO:0000256" key="4">
    <source>
        <dbReference type="ARBA" id="ARBA00022833"/>
    </source>
</evidence>
<dbReference type="Gene3D" id="3.20.20.140">
    <property type="entry name" value="Metal-dependent hydrolases"/>
    <property type="match status" value="1"/>
</dbReference>
<dbReference type="KEGG" id="err:DVR09_00455"/>
<dbReference type="InterPro" id="IPR010252">
    <property type="entry name" value="HutF"/>
</dbReference>
<keyword evidence="2" id="KW-0479">Metal-binding</keyword>
<gene>
    <name evidence="6" type="ORF">DVR09_00455</name>
</gene>
<evidence type="ECO:0000259" key="5">
    <source>
        <dbReference type="Pfam" id="PF01979"/>
    </source>
</evidence>
<dbReference type="SUPFAM" id="SSF51556">
    <property type="entry name" value="Metallo-dependent hydrolases"/>
    <property type="match status" value="1"/>
</dbReference>
<keyword evidence="4" id="KW-0862">Zinc</keyword>
<dbReference type="GO" id="GO:0050416">
    <property type="term" value="F:formimidoylglutamate deiminase activity"/>
    <property type="evidence" value="ECO:0007669"/>
    <property type="project" value="UniProtKB-EC"/>
</dbReference>
<organism evidence="6 7">
    <name type="scientific">Erythrobacter aureus</name>
    <dbReference type="NCBI Taxonomy" id="2182384"/>
    <lineage>
        <taxon>Bacteria</taxon>
        <taxon>Pseudomonadati</taxon>
        <taxon>Pseudomonadota</taxon>
        <taxon>Alphaproteobacteria</taxon>
        <taxon>Sphingomonadales</taxon>
        <taxon>Erythrobacteraceae</taxon>
        <taxon>Erythrobacter/Porphyrobacter group</taxon>
        <taxon>Erythrobacter</taxon>
    </lineage>
</organism>
<dbReference type="SUPFAM" id="SSF51338">
    <property type="entry name" value="Composite domain of metallo-dependent hydrolases"/>
    <property type="match status" value="1"/>
</dbReference>
<evidence type="ECO:0000256" key="1">
    <source>
        <dbReference type="ARBA" id="ARBA00001947"/>
    </source>
</evidence>
<dbReference type="InterPro" id="IPR032466">
    <property type="entry name" value="Metal_Hydrolase"/>
</dbReference>
<keyword evidence="7" id="KW-1185">Reference proteome</keyword>
<dbReference type="PANTHER" id="PTHR11271">
    <property type="entry name" value="GUANINE DEAMINASE"/>
    <property type="match status" value="1"/>
</dbReference>
<dbReference type="NCBIfam" id="NF006684">
    <property type="entry name" value="PRK09229.1-5"/>
    <property type="match status" value="1"/>
</dbReference>
<dbReference type="AlphaFoldDB" id="A0A345YAQ2"/>
<dbReference type="NCBIfam" id="TIGR02022">
    <property type="entry name" value="hutF"/>
    <property type="match status" value="1"/>
</dbReference>
<dbReference type="Proteomes" id="UP000254508">
    <property type="component" value="Chromosome"/>
</dbReference>
<dbReference type="InterPro" id="IPR006680">
    <property type="entry name" value="Amidohydro-rel"/>
</dbReference>
<protein>
    <submittedName>
        <fullName evidence="6">Formimidoylglutamate deiminase</fullName>
        <ecNumber evidence="6">3.5.3.13</ecNumber>
    </submittedName>
</protein>
<feature type="domain" description="Amidohydrolase-related" evidence="5">
    <location>
        <begin position="47"/>
        <end position="427"/>
    </location>
</feature>
<dbReference type="GO" id="GO:0046872">
    <property type="term" value="F:metal ion binding"/>
    <property type="evidence" value="ECO:0007669"/>
    <property type="project" value="UniProtKB-KW"/>
</dbReference>
<sequence>MGSIISARQVLTPSGWLADHAIHVDEAGVIAEVSPRGFNAAAAVGTALPGMANVHTHSFQRAMAGLAEARGPAGADDFWTWRQVMYRFLDILAPDHMEAIAALVQLEMAEAGYTASAEFHYLHHQVGGGHFDNLAETSQRIFAASKSSGIGLTHLPVLYTHGGLDGRPLKDGQLRFGSSAAAFEALYTRISGCARDMPADFRLGVAPHSLRAVDREGLEMCLALCPDGPFHIHAAEQVKEVEEVEAHLGARPVRWLLDNLPVDKRWCLIHATHLNARETSDLAASDAVAGLCPTTEANLGDGIFPAQAYLTAKGRLGIGSDSNIRISVAEELRMLELSQRLAHRQRAVLTDDITRSNGRYLYERAARGGAQAIGRNAGSIETGKLADVVALRDDLPFLDWPEADQRLDAWIFGVEARAVSDVWAAGRHIVQDGEHRRAPEIRSRFARTIRELGAAL</sequence>
<dbReference type="OrthoDB" id="9796020at2"/>
<dbReference type="InterPro" id="IPR051607">
    <property type="entry name" value="Metallo-dep_hydrolases"/>
</dbReference>
<dbReference type="GO" id="GO:0005829">
    <property type="term" value="C:cytosol"/>
    <property type="evidence" value="ECO:0007669"/>
    <property type="project" value="TreeGrafter"/>
</dbReference>
<proteinExistence type="predicted"/>
<reference evidence="7" key="1">
    <citation type="submission" date="2018-07" db="EMBL/GenBank/DDBJ databases">
        <title>Genome sequence of Erythrobacter strain YH-07, an antagonistic bacterium isolated from Yellow Sea.</title>
        <authorList>
            <person name="Tang T."/>
            <person name="Liu Q."/>
            <person name="Sun X."/>
        </authorList>
    </citation>
    <scope>NUCLEOTIDE SEQUENCE [LARGE SCALE GENOMIC DNA]</scope>
    <source>
        <strain evidence="7">YH-07</strain>
    </source>
</reference>
<evidence type="ECO:0000256" key="3">
    <source>
        <dbReference type="ARBA" id="ARBA00022801"/>
    </source>
</evidence>
<comment type="cofactor">
    <cofactor evidence="1">
        <name>Zn(2+)</name>
        <dbReference type="ChEBI" id="CHEBI:29105"/>
    </cofactor>
</comment>
<dbReference type="GO" id="GO:0019239">
    <property type="term" value="F:deaminase activity"/>
    <property type="evidence" value="ECO:0007669"/>
    <property type="project" value="TreeGrafter"/>
</dbReference>
<name>A0A345YAQ2_9SPHN</name>
<dbReference type="Pfam" id="PF01979">
    <property type="entry name" value="Amidohydro_1"/>
    <property type="match status" value="1"/>
</dbReference>
<evidence type="ECO:0000313" key="6">
    <source>
        <dbReference type="EMBL" id="AXK41004.1"/>
    </source>
</evidence>
<dbReference type="PANTHER" id="PTHR11271:SF48">
    <property type="entry name" value="AMIDOHYDROLASE-RELATED DOMAIN-CONTAINING PROTEIN"/>
    <property type="match status" value="1"/>
</dbReference>
<evidence type="ECO:0000313" key="7">
    <source>
        <dbReference type="Proteomes" id="UP000254508"/>
    </source>
</evidence>
<dbReference type="EC" id="3.5.3.13" evidence="6"/>
<dbReference type="RefSeq" id="WP_115415197.1">
    <property type="nucleotide sequence ID" value="NZ_CP031357.1"/>
</dbReference>
<accession>A0A345YAQ2</accession>
<dbReference type="Gene3D" id="2.30.40.10">
    <property type="entry name" value="Urease, subunit C, domain 1"/>
    <property type="match status" value="1"/>
</dbReference>
<dbReference type="InterPro" id="IPR011059">
    <property type="entry name" value="Metal-dep_hydrolase_composite"/>
</dbReference>
<keyword evidence="3 6" id="KW-0378">Hydrolase</keyword>
<evidence type="ECO:0000256" key="2">
    <source>
        <dbReference type="ARBA" id="ARBA00022723"/>
    </source>
</evidence>